<sequence>MEPSILLAELSFVPKHAFNECNEPHSRLPRKPEAYLKRYRVRFLGLEPVLGVFERDLKNAPTLGIEPMTCRSLGGHHIHYAMAILCQFVTDGRGYK</sequence>
<dbReference type="AlphaFoldDB" id="A0A9D4BIS9"/>
<proteinExistence type="predicted"/>
<protein>
    <submittedName>
        <fullName evidence="1">Uncharacterized protein</fullName>
    </submittedName>
</protein>
<name>A0A9D4BIS9_DREPO</name>
<dbReference type="Proteomes" id="UP000828390">
    <property type="component" value="Unassembled WGS sequence"/>
</dbReference>
<evidence type="ECO:0000313" key="2">
    <source>
        <dbReference type="Proteomes" id="UP000828390"/>
    </source>
</evidence>
<dbReference type="EMBL" id="JAIWYP010000016">
    <property type="protein sequence ID" value="KAH3696324.1"/>
    <property type="molecule type" value="Genomic_DNA"/>
</dbReference>
<reference evidence="1" key="1">
    <citation type="journal article" date="2019" name="bioRxiv">
        <title>The Genome of the Zebra Mussel, Dreissena polymorpha: A Resource for Invasive Species Research.</title>
        <authorList>
            <person name="McCartney M.A."/>
            <person name="Auch B."/>
            <person name="Kono T."/>
            <person name="Mallez S."/>
            <person name="Zhang Y."/>
            <person name="Obille A."/>
            <person name="Becker A."/>
            <person name="Abrahante J.E."/>
            <person name="Garbe J."/>
            <person name="Badalamenti J.P."/>
            <person name="Herman A."/>
            <person name="Mangelson H."/>
            <person name="Liachko I."/>
            <person name="Sullivan S."/>
            <person name="Sone E.D."/>
            <person name="Koren S."/>
            <person name="Silverstein K.A.T."/>
            <person name="Beckman K.B."/>
            <person name="Gohl D.M."/>
        </authorList>
    </citation>
    <scope>NUCLEOTIDE SEQUENCE</scope>
    <source>
        <strain evidence="1">Duluth1</strain>
        <tissue evidence="1">Whole animal</tissue>
    </source>
</reference>
<gene>
    <name evidence="1" type="ORF">DPMN_083786</name>
</gene>
<comment type="caution">
    <text evidence="1">The sequence shown here is derived from an EMBL/GenBank/DDBJ whole genome shotgun (WGS) entry which is preliminary data.</text>
</comment>
<organism evidence="1 2">
    <name type="scientific">Dreissena polymorpha</name>
    <name type="common">Zebra mussel</name>
    <name type="synonym">Mytilus polymorpha</name>
    <dbReference type="NCBI Taxonomy" id="45954"/>
    <lineage>
        <taxon>Eukaryota</taxon>
        <taxon>Metazoa</taxon>
        <taxon>Spiralia</taxon>
        <taxon>Lophotrochozoa</taxon>
        <taxon>Mollusca</taxon>
        <taxon>Bivalvia</taxon>
        <taxon>Autobranchia</taxon>
        <taxon>Heteroconchia</taxon>
        <taxon>Euheterodonta</taxon>
        <taxon>Imparidentia</taxon>
        <taxon>Neoheterodontei</taxon>
        <taxon>Myida</taxon>
        <taxon>Dreissenoidea</taxon>
        <taxon>Dreissenidae</taxon>
        <taxon>Dreissena</taxon>
    </lineage>
</organism>
<reference evidence="1" key="2">
    <citation type="submission" date="2020-11" db="EMBL/GenBank/DDBJ databases">
        <authorList>
            <person name="McCartney M.A."/>
            <person name="Auch B."/>
            <person name="Kono T."/>
            <person name="Mallez S."/>
            <person name="Becker A."/>
            <person name="Gohl D.M."/>
            <person name="Silverstein K.A.T."/>
            <person name="Koren S."/>
            <person name="Bechman K.B."/>
            <person name="Herman A."/>
            <person name="Abrahante J.E."/>
            <person name="Garbe J."/>
        </authorList>
    </citation>
    <scope>NUCLEOTIDE SEQUENCE</scope>
    <source>
        <strain evidence="1">Duluth1</strain>
        <tissue evidence="1">Whole animal</tissue>
    </source>
</reference>
<evidence type="ECO:0000313" key="1">
    <source>
        <dbReference type="EMBL" id="KAH3696324.1"/>
    </source>
</evidence>
<keyword evidence="2" id="KW-1185">Reference proteome</keyword>
<accession>A0A9D4BIS9</accession>